<dbReference type="EMBL" id="VFPO01000001">
    <property type="protein sequence ID" value="TQM70199.1"/>
    <property type="molecule type" value="Genomic_DNA"/>
</dbReference>
<keyword evidence="3" id="KW-0378">Hydrolase</keyword>
<dbReference type="PROSITE" id="PS51257">
    <property type="entry name" value="PROKAR_LIPOPROTEIN"/>
    <property type="match status" value="1"/>
</dbReference>
<name>A0A543IHY7_9ACTN</name>
<dbReference type="AlphaFoldDB" id="A0A543IHY7"/>
<reference evidence="6 7" key="1">
    <citation type="submission" date="2019-06" db="EMBL/GenBank/DDBJ databases">
        <title>Sequencing the genomes of 1000 actinobacteria strains.</title>
        <authorList>
            <person name="Klenk H.-P."/>
        </authorList>
    </citation>
    <scope>NUCLEOTIDE SEQUENCE [LARGE SCALE GENOMIC DNA]</scope>
    <source>
        <strain evidence="6 7">DSM 45043</strain>
    </source>
</reference>
<comment type="similarity">
    <text evidence="1">Belongs to the peptidase S33 family.</text>
</comment>
<dbReference type="Proteomes" id="UP000316706">
    <property type="component" value="Unassembled WGS sequence"/>
</dbReference>
<evidence type="ECO:0000256" key="1">
    <source>
        <dbReference type="ARBA" id="ARBA00010088"/>
    </source>
</evidence>
<dbReference type="PANTHER" id="PTHR43248:SF29">
    <property type="entry name" value="TRIPEPTIDYL AMINOPEPTIDASE"/>
    <property type="match status" value="1"/>
</dbReference>
<evidence type="ECO:0000259" key="5">
    <source>
        <dbReference type="Pfam" id="PF08386"/>
    </source>
</evidence>
<keyword evidence="2" id="KW-0732">Signal</keyword>
<dbReference type="InterPro" id="IPR051601">
    <property type="entry name" value="Serine_prot/Carboxylest_S33"/>
</dbReference>
<evidence type="ECO:0000313" key="7">
    <source>
        <dbReference type="Proteomes" id="UP000316706"/>
    </source>
</evidence>
<proteinExistence type="inferred from homology"/>
<dbReference type="OrthoDB" id="3930934at2"/>
<dbReference type="SUPFAM" id="SSF53474">
    <property type="entry name" value="alpha/beta-Hydrolases"/>
    <property type="match status" value="1"/>
</dbReference>
<dbReference type="InterPro" id="IPR013595">
    <property type="entry name" value="Pept_S33_TAP-like_C"/>
</dbReference>
<sequence length="531" mass="55451">MARRRAKTGITPVGIGLLTASGLISCLSATSVHGPEEKTGHRTRTAAAETRVTVPRAGVSPPDWKRCTGLPEPLPGTKAPPGGFRCATLRVPLDYADPAGKKIGIALIKAPATGPGRRLGSLLFNFGGPGGSGVDVLAQAAGQYAELGARYDLVAFDPRGVGRSAPVTCVGDRRMDQIAARDDSPDTPAEEKALIDGRADYARRCAARSGDLLPHVGTLNAARDMELIRAALGDEKLHYFGVSYGTWLGAAYARQFPDRVGRAVLDAAVDTRTGDADRALQRAAAFERALRRFGAACARLGPKHCPMGGDGPSVAASVGRFLDGLDRRPVPASGRRALTQSLGLTAVAAGLYSRDAWPYLAQGLVDAIKRDDGSLLLMLADANNGRRDDGTYANLTAANIAITCADGGARHTPAEIRRLLPRFRAASPVFGTSMAWSLMRCADWPVRGDAAAREVSAPSAAPMLVIGNTGDPATPYPWAPALAAQLGGRAALLTLDGEGHGAYDTGDPCVRRTVHSYLLRGVVPEEGAACG</sequence>
<dbReference type="Pfam" id="PF08386">
    <property type="entry name" value="Abhydrolase_4"/>
    <property type="match status" value="1"/>
</dbReference>
<dbReference type="PANTHER" id="PTHR43248">
    <property type="entry name" value="2-SUCCINYL-6-HYDROXY-2,4-CYCLOHEXADIENE-1-CARBOXYLATE SYNTHASE"/>
    <property type="match status" value="1"/>
</dbReference>
<keyword evidence="7" id="KW-1185">Reference proteome</keyword>
<protein>
    <submittedName>
        <fullName evidence="6">TAP-like protein</fullName>
    </submittedName>
</protein>
<gene>
    <name evidence="6" type="ORF">FHX41_3919</name>
</gene>
<dbReference type="GO" id="GO:0016787">
    <property type="term" value="F:hydrolase activity"/>
    <property type="evidence" value="ECO:0007669"/>
    <property type="project" value="UniProtKB-KW"/>
</dbReference>
<dbReference type="InterPro" id="IPR000073">
    <property type="entry name" value="AB_hydrolase_1"/>
</dbReference>
<dbReference type="Gene3D" id="3.40.50.1820">
    <property type="entry name" value="alpha/beta hydrolase"/>
    <property type="match status" value="1"/>
</dbReference>
<evidence type="ECO:0000259" key="4">
    <source>
        <dbReference type="Pfam" id="PF00561"/>
    </source>
</evidence>
<feature type="domain" description="AB hydrolase-1" evidence="4">
    <location>
        <begin position="122"/>
        <end position="293"/>
    </location>
</feature>
<evidence type="ECO:0000256" key="2">
    <source>
        <dbReference type="ARBA" id="ARBA00022729"/>
    </source>
</evidence>
<comment type="caution">
    <text evidence="6">The sequence shown here is derived from an EMBL/GenBank/DDBJ whole genome shotgun (WGS) entry which is preliminary data.</text>
</comment>
<organism evidence="6 7">
    <name type="scientific">Actinomadura hallensis</name>
    <dbReference type="NCBI Taxonomy" id="337895"/>
    <lineage>
        <taxon>Bacteria</taxon>
        <taxon>Bacillati</taxon>
        <taxon>Actinomycetota</taxon>
        <taxon>Actinomycetes</taxon>
        <taxon>Streptosporangiales</taxon>
        <taxon>Thermomonosporaceae</taxon>
        <taxon>Actinomadura</taxon>
    </lineage>
</organism>
<feature type="domain" description="Peptidase S33 tripeptidyl aminopeptidase-like C-terminal" evidence="5">
    <location>
        <begin position="427"/>
        <end position="530"/>
    </location>
</feature>
<evidence type="ECO:0000256" key="3">
    <source>
        <dbReference type="ARBA" id="ARBA00022801"/>
    </source>
</evidence>
<dbReference type="InterPro" id="IPR029058">
    <property type="entry name" value="AB_hydrolase_fold"/>
</dbReference>
<evidence type="ECO:0000313" key="6">
    <source>
        <dbReference type="EMBL" id="TQM70199.1"/>
    </source>
</evidence>
<dbReference type="Pfam" id="PF00561">
    <property type="entry name" value="Abhydrolase_1"/>
    <property type="match status" value="1"/>
</dbReference>
<accession>A0A543IHY7</accession>